<dbReference type="RefSeq" id="WP_025013462.1">
    <property type="nucleotide sequence ID" value="NZ_AP012544.1"/>
</dbReference>
<dbReference type="InterPro" id="IPR003593">
    <property type="entry name" value="AAA+_ATPase"/>
</dbReference>
<evidence type="ECO:0000313" key="4">
    <source>
        <dbReference type="EMBL" id="BAN75611.1"/>
    </source>
</evidence>
<sequence length="220" mass="24244">MINARKISKSFGEKMILNKVSYQFENGKSYAIIGKSGSGKTTLLNILGGLEEPSSGLVELNGLAVSKANVQKMWRDHLGFIFQNFGLIENGTVEANLKIGFANRRLNKSGSRSAMKQALAQVELENLPLNQRVFTLSGGEQQRIALARALLKKPDVILADEPTGSLDPENTDIVLRVLFNSFGPEATIIIATHSQEVWQKCDYVIQILDGDLQNKEVNKQ</sequence>
<dbReference type="InterPro" id="IPR017871">
    <property type="entry name" value="ABC_transporter-like_CS"/>
</dbReference>
<feature type="domain" description="ABC transporter" evidence="3">
    <location>
        <begin position="2"/>
        <end position="220"/>
    </location>
</feature>
<evidence type="ECO:0000256" key="1">
    <source>
        <dbReference type="ARBA" id="ARBA00022741"/>
    </source>
</evidence>
<reference evidence="4 5" key="1">
    <citation type="journal article" date="2013" name="PLoS ONE">
        <title>Genomic Adaptation of the Lactobacillus casei Group.</title>
        <authorList>
            <person name="Toh H."/>
            <person name="Oshima K."/>
            <person name="Nakano A."/>
            <person name="Takahata M."/>
            <person name="Murakami M."/>
            <person name="Takaki T."/>
            <person name="Nishiyama H."/>
            <person name="Igimi S."/>
            <person name="Hattori M."/>
            <person name="Morita H."/>
        </authorList>
    </citation>
    <scope>NUCLEOTIDE SEQUENCE [LARGE SCALE GENOMIC DNA]</scope>
    <source>
        <strain evidence="4 5">ATCC 393</strain>
    </source>
</reference>
<keyword evidence="1" id="KW-0547">Nucleotide-binding</keyword>
<dbReference type="PROSITE" id="PS00211">
    <property type="entry name" value="ABC_TRANSPORTER_1"/>
    <property type="match status" value="1"/>
</dbReference>
<dbReference type="PANTHER" id="PTHR42798">
    <property type="entry name" value="LIPOPROTEIN-RELEASING SYSTEM ATP-BINDING PROTEIN LOLD"/>
    <property type="match status" value="1"/>
</dbReference>
<dbReference type="GO" id="GO:0016887">
    <property type="term" value="F:ATP hydrolysis activity"/>
    <property type="evidence" value="ECO:0007669"/>
    <property type="project" value="InterPro"/>
</dbReference>
<evidence type="ECO:0000256" key="2">
    <source>
        <dbReference type="ARBA" id="ARBA00022840"/>
    </source>
</evidence>
<dbReference type="Gene3D" id="3.40.50.300">
    <property type="entry name" value="P-loop containing nucleotide triphosphate hydrolases"/>
    <property type="match status" value="1"/>
</dbReference>
<accession>A0AAD1ASE3</accession>
<dbReference type="InterPro" id="IPR003439">
    <property type="entry name" value="ABC_transporter-like_ATP-bd"/>
</dbReference>
<protein>
    <submittedName>
        <fullName evidence="4">ABC transporter ATP-binding component</fullName>
    </submittedName>
</protein>
<dbReference type="InterPro" id="IPR027417">
    <property type="entry name" value="P-loop_NTPase"/>
</dbReference>
<gene>
    <name evidence="4" type="ORF">LBCZ_2443</name>
</gene>
<dbReference type="SMART" id="SM00382">
    <property type="entry name" value="AAA"/>
    <property type="match status" value="1"/>
</dbReference>
<organism evidence="4 5">
    <name type="scientific">Lacticaseibacillus casei DSM 20011 = JCM 1134 = ATCC 393</name>
    <dbReference type="NCBI Taxonomy" id="1423732"/>
    <lineage>
        <taxon>Bacteria</taxon>
        <taxon>Bacillati</taxon>
        <taxon>Bacillota</taxon>
        <taxon>Bacilli</taxon>
        <taxon>Lactobacillales</taxon>
        <taxon>Lactobacillaceae</taxon>
        <taxon>Lacticaseibacillus</taxon>
    </lineage>
</organism>
<dbReference type="GeneID" id="45549717"/>
<keyword evidence="2 4" id="KW-0067">ATP-binding</keyword>
<dbReference type="AlphaFoldDB" id="A0AAD1ASE3"/>
<dbReference type="SUPFAM" id="SSF52540">
    <property type="entry name" value="P-loop containing nucleoside triphosphate hydrolases"/>
    <property type="match status" value="1"/>
</dbReference>
<dbReference type="Proteomes" id="UP000015560">
    <property type="component" value="Chromosome"/>
</dbReference>
<dbReference type="EMBL" id="AP012544">
    <property type="protein sequence ID" value="BAN75611.1"/>
    <property type="molecule type" value="Genomic_DNA"/>
</dbReference>
<dbReference type="Pfam" id="PF00005">
    <property type="entry name" value="ABC_tran"/>
    <property type="match status" value="1"/>
</dbReference>
<evidence type="ECO:0000313" key="5">
    <source>
        <dbReference type="Proteomes" id="UP000015560"/>
    </source>
</evidence>
<name>A0AAD1ASE3_LACCA</name>
<dbReference type="PANTHER" id="PTHR42798:SF4">
    <property type="entry name" value="ABC TRANSPORTER DOMAIN-CONTAINING PROTEIN"/>
    <property type="match status" value="1"/>
</dbReference>
<evidence type="ECO:0000259" key="3">
    <source>
        <dbReference type="PROSITE" id="PS50893"/>
    </source>
</evidence>
<dbReference type="PROSITE" id="PS50893">
    <property type="entry name" value="ABC_TRANSPORTER_2"/>
    <property type="match status" value="1"/>
</dbReference>
<dbReference type="GO" id="GO:0005524">
    <property type="term" value="F:ATP binding"/>
    <property type="evidence" value="ECO:0007669"/>
    <property type="project" value="UniProtKB-KW"/>
</dbReference>
<proteinExistence type="predicted"/>